<dbReference type="KEGG" id="dli:dnl_10450"/>
<keyword evidence="2" id="KW-0732">Signal</keyword>
<accession>A0A975GF13</accession>
<name>A0A975GF13_9BACT</name>
<protein>
    <submittedName>
        <fullName evidence="3">Uncharacterized protein</fullName>
    </submittedName>
</protein>
<feature type="transmembrane region" description="Helical" evidence="1">
    <location>
        <begin position="61"/>
        <end position="79"/>
    </location>
</feature>
<keyword evidence="1" id="KW-0472">Membrane</keyword>
<keyword evidence="4" id="KW-1185">Reference proteome</keyword>
<dbReference type="Proteomes" id="UP000663720">
    <property type="component" value="Chromosome"/>
</dbReference>
<evidence type="ECO:0000256" key="2">
    <source>
        <dbReference type="SAM" id="SignalP"/>
    </source>
</evidence>
<organism evidence="3 4">
    <name type="scientific">Desulfonema limicola</name>
    <dbReference type="NCBI Taxonomy" id="45656"/>
    <lineage>
        <taxon>Bacteria</taxon>
        <taxon>Pseudomonadati</taxon>
        <taxon>Thermodesulfobacteriota</taxon>
        <taxon>Desulfobacteria</taxon>
        <taxon>Desulfobacterales</taxon>
        <taxon>Desulfococcaceae</taxon>
        <taxon>Desulfonema</taxon>
    </lineage>
</organism>
<feature type="chain" id="PRO_5037331241" evidence="2">
    <location>
        <begin position="28"/>
        <end position="121"/>
    </location>
</feature>
<keyword evidence="1" id="KW-0812">Transmembrane</keyword>
<feature type="transmembrane region" description="Helical" evidence="1">
    <location>
        <begin position="91"/>
        <end position="113"/>
    </location>
</feature>
<evidence type="ECO:0000256" key="1">
    <source>
        <dbReference type="SAM" id="Phobius"/>
    </source>
</evidence>
<sequence>MIKNRKIMTIMGLAMLLCVVTAGSAFAWSAGTGCVANTFGVAATTATGNFEVLYCNIENAVTGYIGGTIALMLIIWGIYQGGFGQGGVVAAVPMIIMGLILGMSPTMVGWLGITVDRIPLL</sequence>
<dbReference type="PROSITE" id="PS51257">
    <property type="entry name" value="PROKAR_LIPOPROTEIN"/>
    <property type="match status" value="1"/>
</dbReference>
<feature type="signal peptide" evidence="2">
    <location>
        <begin position="1"/>
        <end position="27"/>
    </location>
</feature>
<reference evidence="3" key="1">
    <citation type="journal article" date="2021" name="Microb. Physiol.">
        <title>Proteogenomic Insights into the Physiology of Marine, Sulfate-Reducing, Filamentous Desulfonema limicola and Desulfonema magnum.</title>
        <authorList>
            <person name="Schnaars V."/>
            <person name="Wohlbrand L."/>
            <person name="Scheve S."/>
            <person name="Hinrichs C."/>
            <person name="Reinhardt R."/>
            <person name="Rabus R."/>
        </authorList>
    </citation>
    <scope>NUCLEOTIDE SEQUENCE</scope>
    <source>
        <strain evidence="3">5ac10</strain>
    </source>
</reference>
<evidence type="ECO:0000313" key="4">
    <source>
        <dbReference type="Proteomes" id="UP000663720"/>
    </source>
</evidence>
<evidence type="ECO:0000313" key="3">
    <source>
        <dbReference type="EMBL" id="QTA78806.1"/>
    </source>
</evidence>
<dbReference type="RefSeq" id="WP_207690624.1">
    <property type="nucleotide sequence ID" value="NZ_CP061799.1"/>
</dbReference>
<proteinExistence type="predicted"/>
<keyword evidence="1" id="KW-1133">Transmembrane helix</keyword>
<dbReference type="AlphaFoldDB" id="A0A975GF13"/>
<gene>
    <name evidence="3" type="ORF">dnl_10450</name>
</gene>
<dbReference type="EMBL" id="CP061799">
    <property type="protein sequence ID" value="QTA78806.1"/>
    <property type="molecule type" value="Genomic_DNA"/>
</dbReference>